<evidence type="ECO:0000313" key="3">
    <source>
        <dbReference type="Proteomes" id="UP000178198"/>
    </source>
</evidence>
<organism evidence="2 3">
    <name type="scientific">Flavobacterium commune</name>
    <dbReference type="NCBI Taxonomy" id="1306519"/>
    <lineage>
        <taxon>Bacteria</taxon>
        <taxon>Pseudomonadati</taxon>
        <taxon>Bacteroidota</taxon>
        <taxon>Flavobacteriia</taxon>
        <taxon>Flavobacteriales</taxon>
        <taxon>Flavobacteriaceae</taxon>
        <taxon>Flavobacterium</taxon>
    </lineage>
</organism>
<accession>A0A1D9P7S8</accession>
<dbReference type="EMBL" id="CP017774">
    <property type="protein sequence ID" value="AOZ98648.1"/>
    <property type="molecule type" value="Genomic_DNA"/>
</dbReference>
<feature type="transmembrane region" description="Helical" evidence="1">
    <location>
        <begin position="35"/>
        <end position="54"/>
    </location>
</feature>
<sequence>MFIIFSIGGGILYLIYLPFKIYLKRKQKLSRKLSRKINIAYVITILFAIIYITYDSLYPSESFYEEEFKTVTLREIPESAEFIEKSASYPDFKGEYCSSSQIKLSKSDYKKLLKELNDDKRITVEKEIVGFSEFRNTLKEKKENKIIKKFTRKIKGEEDHYLNIFFYDDKQTIFVNICVT</sequence>
<keyword evidence="1" id="KW-0472">Membrane</keyword>
<reference evidence="2 3" key="1">
    <citation type="submission" date="2016-10" db="EMBL/GenBank/DDBJ databases">
        <title>Complete Genome Sequence of Flavobacterium sp. PK15.</title>
        <authorList>
            <person name="Ekwe A."/>
            <person name="Kim S.B."/>
        </authorList>
    </citation>
    <scope>NUCLEOTIDE SEQUENCE [LARGE SCALE GENOMIC DNA]</scope>
    <source>
        <strain evidence="2 3">PK15</strain>
    </source>
</reference>
<name>A0A1D9P7S8_9FLAO</name>
<keyword evidence="1" id="KW-1133">Transmembrane helix</keyword>
<feature type="transmembrane region" description="Helical" evidence="1">
    <location>
        <begin position="6"/>
        <end position="23"/>
    </location>
</feature>
<proteinExistence type="predicted"/>
<dbReference type="KEGG" id="fcm:BIW12_03895"/>
<gene>
    <name evidence="2" type="ORF">BIW12_03895</name>
</gene>
<protein>
    <submittedName>
        <fullName evidence="2">Uncharacterized protein</fullName>
    </submittedName>
</protein>
<dbReference type="Proteomes" id="UP000178198">
    <property type="component" value="Chromosome"/>
</dbReference>
<keyword evidence="1" id="KW-0812">Transmembrane</keyword>
<evidence type="ECO:0000256" key="1">
    <source>
        <dbReference type="SAM" id="Phobius"/>
    </source>
</evidence>
<dbReference type="AlphaFoldDB" id="A0A1D9P7S8"/>
<keyword evidence="3" id="KW-1185">Reference proteome</keyword>
<evidence type="ECO:0000313" key="2">
    <source>
        <dbReference type="EMBL" id="AOZ98648.1"/>
    </source>
</evidence>